<feature type="region of interest" description="Disordered" evidence="2">
    <location>
        <begin position="31"/>
        <end position="50"/>
    </location>
</feature>
<dbReference type="Pfam" id="PF08530">
    <property type="entry name" value="PepX_C"/>
    <property type="match status" value="1"/>
</dbReference>
<evidence type="ECO:0000313" key="4">
    <source>
        <dbReference type="EMBL" id="TYL36721.1"/>
    </source>
</evidence>
<keyword evidence="1" id="KW-0378">Hydrolase</keyword>
<dbReference type="AlphaFoldDB" id="A0A8J8PZN7"/>
<dbReference type="NCBIfam" id="TIGR00976">
    <property type="entry name" value="CocE_NonD"/>
    <property type="match status" value="1"/>
</dbReference>
<dbReference type="InterPro" id="IPR029058">
    <property type="entry name" value="AB_hydrolase_fold"/>
</dbReference>
<reference evidence="4" key="1">
    <citation type="submission" date="2017-11" db="EMBL/GenBank/DDBJ databases">
        <authorList>
            <person name="Kajale S.C."/>
            <person name="Sharma A."/>
        </authorList>
    </citation>
    <scope>NUCLEOTIDE SEQUENCE</scope>
    <source>
        <strain evidence="4">LS1_42</strain>
    </source>
</reference>
<evidence type="ECO:0000256" key="1">
    <source>
        <dbReference type="ARBA" id="ARBA00022801"/>
    </source>
</evidence>
<feature type="domain" description="Xaa-Pro dipeptidyl-peptidase C-terminal" evidence="3">
    <location>
        <begin position="376"/>
        <end position="601"/>
    </location>
</feature>
<proteinExistence type="predicted"/>
<keyword evidence="5" id="KW-1185">Reference proteome</keyword>
<dbReference type="Proteomes" id="UP000766904">
    <property type="component" value="Unassembled WGS sequence"/>
</dbReference>
<dbReference type="InterPro" id="IPR013736">
    <property type="entry name" value="Xaa-Pro_dipept_C"/>
</dbReference>
<comment type="caution">
    <text evidence="4">The sequence shown here is derived from an EMBL/GenBank/DDBJ whole genome shotgun (WGS) entry which is preliminary data.</text>
</comment>
<dbReference type="Gene3D" id="2.60.120.260">
    <property type="entry name" value="Galactose-binding domain-like"/>
    <property type="match status" value="1"/>
</dbReference>
<protein>
    <recommendedName>
        <fullName evidence="3">Xaa-Pro dipeptidyl-peptidase C-terminal domain-containing protein</fullName>
    </recommendedName>
</protein>
<evidence type="ECO:0000313" key="5">
    <source>
        <dbReference type="Proteomes" id="UP000766904"/>
    </source>
</evidence>
<organism evidence="4 5">
    <name type="scientific">Natronococcus pandeyae</name>
    <dbReference type="NCBI Taxonomy" id="2055836"/>
    <lineage>
        <taxon>Archaea</taxon>
        <taxon>Methanobacteriati</taxon>
        <taxon>Methanobacteriota</taxon>
        <taxon>Stenosarchaea group</taxon>
        <taxon>Halobacteria</taxon>
        <taxon>Halobacteriales</taxon>
        <taxon>Natrialbaceae</taxon>
        <taxon>Natronococcus</taxon>
    </lineage>
</organism>
<feature type="compositionally biased region" description="Acidic residues" evidence="2">
    <location>
        <begin position="37"/>
        <end position="47"/>
    </location>
</feature>
<evidence type="ECO:0000259" key="3">
    <source>
        <dbReference type="SMART" id="SM00939"/>
    </source>
</evidence>
<dbReference type="OrthoDB" id="189882at2157"/>
<dbReference type="SUPFAM" id="SSF53474">
    <property type="entry name" value="alpha/beta-Hydrolases"/>
    <property type="match status" value="1"/>
</dbReference>
<name>A0A8J8PZN7_9EURY</name>
<dbReference type="RefSeq" id="WP_148859925.1">
    <property type="nucleotide sequence ID" value="NZ_PHNJ01000015.1"/>
</dbReference>
<dbReference type="Gene3D" id="3.40.50.1820">
    <property type="entry name" value="alpha/beta hydrolase"/>
    <property type="match status" value="2"/>
</dbReference>
<dbReference type="Pfam" id="PF02129">
    <property type="entry name" value="Peptidase_S15"/>
    <property type="match status" value="1"/>
</dbReference>
<dbReference type="SUPFAM" id="SSF49785">
    <property type="entry name" value="Galactose-binding domain-like"/>
    <property type="match status" value="1"/>
</dbReference>
<evidence type="ECO:0000256" key="2">
    <source>
        <dbReference type="SAM" id="MobiDB-lite"/>
    </source>
</evidence>
<dbReference type="SMART" id="SM00939">
    <property type="entry name" value="PepX_C"/>
    <property type="match status" value="1"/>
</dbReference>
<gene>
    <name evidence="4" type="ORF">CV102_20805</name>
</gene>
<sequence>MNDSERTPDHQYVTRRTLLQATAAGTAGLSLSGVASADDDPIDDPLPVEDPPVDFVCDPDNTEHYTEVSAEPTHEFGEEETIELESEQDGKKIQLGVLKPDLEDEETAPVILRATPYVDDLREKSLRDCVRTERLTENYVERGYAVAAVAVRGTGGSGGCMELFGPNEQADVDQAVTSLGEADWSNGNVGIIGRSYDGSTPWMAARMGNPYLSTVVPFSGVPDMHDLLYRRGAPEPRGYAILPGLYYAISLGVHSPATGVGLATYLERLSCPDNYTDGSVWSLYAGATGERDPSGYWTERVLKRGVARNYDGSVLMVHGLQDWNVNPSQVYPWTDELREAGIETHIYFKQFGHHYPDDGRIQETDAYNENWADFLLAWFESELKGRDENVVEDEIDTVDVFDASVHAQHSGGEWYTADEWPPAEASETELFLGTDGNLRATPDPETNEEIVYVDETREYDPTQPSDPEPGCRACATFVSAPFDDEFRFAGGPELTLTVTPTTSGGHLTAYLWAVDEDDEAERLGWGQIDLRYADDSPAAEYPTPGEELDVHLPIEPLDAIVPEGHRLAVVLHQGTTGDRTYSPTPAPVVVETGGETAMALQAWNAAAPRASLDVVGEREDSGSVFSGGQTNRTDLSVAVEQPDDETVLVRETIPEAWTVDEEHGDVAATTPATDGTHVYFGLDDRRSEYDALTHFATAPDDLEESGEYTFGPLAVTTETADPEGDDARPLSDREWTRLEGTERDVIVTAVDI</sequence>
<dbReference type="InterPro" id="IPR006311">
    <property type="entry name" value="TAT_signal"/>
</dbReference>
<accession>A0A8J8PZN7</accession>
<dbReference type="PROSITE" id="PS51318">
    <property type="entry name" value="TAT"/>
    <property type="match status" value="1"/>
</dbReference>
<dbReference type="InterPro" id="IPR008979">
    <property type="entry name" value="Galactose-bd-like_sf"/>
</dbReference>
<dbReference type="InterPro" id="IPR005674">
    <property type="entry name" value="CocE/Ser_esterase"/>
</dbReference>
<dbReference type="GO" id="GO:0008239">
    <property type="term" value="F:dipeptidyl-peptidase activity"/>
    <property type="evidence" value="ECO:0007669"/>
    <property type="project" value="InterPro"/>
</dbReference>
<dbReference type="InterPro" id="IPR000383">
    <property type="entry name" value="Xaa-Pro-like_dom"/>
</dbReference>
<dbReference type="EMBL" id="PHNJ01000015">
    <property type="protein sequence ID" value="TYL36721.1"/>
    <property type="molecule type" value="Genomic_DNA"/>
</dbReference>